<dbReference type="AlphaFoldDB" id="W0NQ93"/>
<accession>W0NQ93</accession>
<proteinExistence type="predicted"/>
<evidence type="ECO:0000313" key="1">
    <source>
        <dbReference type="EMBL" id="AHG52957.1"/>
    </source>
</evidence>
<name>W0NQ93_9ZZZZ</name>
<reference evidence="1" key="1">
    <citation type="submission" date="2013-09" db="EMBL/GenBank/DDBJ databases">
        <title>Novel inorganic pyrophosphatase from soil metagenomic and family and subfamily prediction.</title>
        <authorList>
            <person name="Rodrigues G.R."/>
            <person name="Val-Moraes S.P."/>
            <person name="Varani A.M."/>
            <person name="Lemos E.G.M."/>
            <person name="Pizauro J.M."/>
        </authorList>
    </citation>
    <scope>NUCLEOTIDE SEQUENCE</scope>
</reference>
<gene>
    <name evidence="1" type="ORF">META_00032</name>
</gene>
<dbReference type="EMBL" id="KF715620">
    <property type="protein sequence ID" value="AHG52957.1"/>
    <property type="molecule type" value="Genomic_DNA"/>
</dbReference>
<protein>
    <submittedName>
        <fullName evidence="1">Uncharacterized protein</fullName>
    </submittedName>
</protein>
<sequence length="172" mass="18583">MVSGPHAAIVAGAAGIGVGIAKVIENFELPAALRVGIGDHPVELGVFIGPVLLLRVKVDAEVFKLLIFDEHVDRAAAKGRDIVERLQLRQILEGTVHGGLLELGQLRDLPRRKIDPLEPPAADFALDLLQHAALGLGLLRQQIHERRQVALDPHAGHILPRIEPLQRASVSQ</sequence>
<organism evidence="1">
    <name type="scientific">uncultured organism</name>
    <dbReference type="NCBI Taxonomy" id="155900"/>
    <lineage>
        <taxon>unclassified sequences</taxon>
        <taxon>environmental samples</taxon>
    </lineage>
</organism>